<dbReference type="InterPro" id="IPR013324">
    <property type="entry name" value="RNA_pol_sigma_r3/r4-like"/>
</dbReference>
<evidence type="ECO:0000256" key="1">
    <source>
        <dbReference type="ARBA" id="ARBA00022553"/>
    </source>
</evidence>
<dbReference type="EMBL" id="SNYR01000001">
    <property type="protein sequence ID" value="TDQ67094.1"/>
    <property type="molecule type" value="Genomic_DNA"/>
</dbReference>
<dbReference type="InterPro" id="IPR001789">
    <property type="entry name" value="Sig_transdc_resp-reg_receiver"/>
</dbReference>
<keyword evidence="1 2" id="KW-0597">Phosphoprotein</keyword>
<accession>A0A4R6VWG9</accession>
<feature type="domain" description="Response regulatory" evidence="3">
    <location>
        <begin position="141"/>
        <end position="254"/>
    </location>
</feature>
<dbReference type="Pfam" id="PF22233">
    <property type="entry name" value="PhyR_sigma-like"/>
    <property type="match status" value="1"/>
</dbReference>
<reference evidence="4 5" key="1">
    <citation type="submission" date="2019-03" db="EMBL/GenBank/DDBJ databases">
        <title>Genomic Encyclopedia of Type Strains, Phase III (KMG-III): the genomes of soil and plant-associated and newly described type strains.</title>
        <authorList>
            <person name="Whitman W."/>
        </authorList>
    </citation>
    <scope>NUCLEOTIDE SEQUENCE [LARGE SCALE GENOMIC DNA]</scope>
    <source>
        <strain evidence="4 5">CGMCC 1.7002</strain>
    </source>
</reference>
<evidence type="ECO:0000313" key="4">
    <source>
        <dbReference type="EMBL" id="TDQ67094.1"/>
    </source>
</evidence>
<dbReference type="GO" id="GO:0000160">
    <property type="term" value="P:phosphorelay signal transduction system"/>
    <property type="evidence" value="ECO:0007669"/>
    <property type="project" value="InterPro"/>
</dbReference>
<dbReference type="InterPro" id="IPR011006">
    <property type="entry name" value="CheY-like_superfamily"/>
</dbReference>
<dbReference type="OrthoDB" id="9786101at2"/>
<dbReference type="Pfam" id="PF22029">
    <property type="entry name" value="PhyR_sigma2"/>
    <property type="match status" value="1"/>
</dbReference>
<proteinExistence type="predicted"/>
<dbReference type="InterPro" id="IPR053867">
    <property type="entry name" value="PhyR_sigma4"/>
</dbReference>
<dbReference type="PANTHER" id="PTHR44591">
    <property type="entry name" value="STRESS RESPONSE REGULATOR PROTEIN 1"/>
    <property type="match status" value="1"/>
</dbReference>
<dbReference type="SUPFAM" id="SSF52172">
    <property type="entry name" value="CheY-like"/>
    <property type="match status" value="1"/>
</dbReference>
<dbReference type="Proteomes" id="UP000295391">
    <property type="component" value="Unassembled WGS sequence"/>
</dbReference>
<dbReference type="InterPro" id="IPR053866">
    <property type="entry name" value="PhyR_sigma2"/>
</dbReference>
<evidence type="ECO:0000313" key="5">
    <source>
        <dbReference type="Proteomes" id="UP000295391"/>
    </source>
</evidence>
<protein>
    <submittedName>
        <fullName evidence="4">CheY-like chemotaxis protein</fullName>
    </submittedName>
</protein>
<dbReference type="RefSeq" id="WP_133571738.1">
    <property type="nucleotide sequence ID" value="NZ_SNYR01000001.1"/>
</dbReference>
<comment type="caution">
    <text evidence="4">The sequence shown here is derived from an EMBL/GenBank/DDBJ whole genome shotgun (WGS) entry which is preliminary data.</text>
</comment>
<dbReference type="PANTHER" id="PTHR44591:SF20">
    <property type="entry name" value="PROTEIN PILH"/>
    <property type="match status" value="1"/>
</dbReference>
<dbReference type="Gene3D" id="3.40.50.2300">
    <property type="match status" value="1"/>
</dbReference>
<dbReference type="InterPro" id="IPR050595">
    <property type="entry name" value="Bact_response_regulator"/>
</dbReference>
<dbReference type="Gene3D" id="1.20.140.160">
    <property type="match status" value="1"/>
</dbReference>
<gene>
    <name evidence="4" type="ORF">ATL17_1101</name>
</gene>
<evidence type="ECO:0000256" key="2">
    <source>
        <dbReference type="PROSITE-ProRule" id="PRU00169"/>
    </source>
</evidence>
<name>A0A4R6VWG9_9HYPH</name>
<keyword evidence="5" id="KW-1185">Reference proteome</keyword>
<evidence type="ECO:0000259" key="3">
    <source>
        <dbReference type="PROSITE" id="PS50110"/>
    </source>
</evidence>
<dbReference type="PROSITE" id="PS50110">
    <property type="entry name" value="RESPONSE_REGULATORY"/>
    <property type="match status" value="1"/>
</dbReference>
<feature type="modified residue" description="4-aspartylphosphate" evidence="2">
    <location>
        <position position="191"/>
    </location>
</feature>
<dbReference type="NCBIfam" id="NF006623">
    <property type="entry name" value="PRK09191.1"/>
    <property type="match status" value="1"/>
</dbReference>
<dbReference type="SMART" id="SM00448">
    <property type="entry name" value="REC"/>
    <property type="match status" value="1"/>
</dbReference>
<organism evidence="4 5">
    <name type="scientific">Maritalea mobilis</name>
    <dbReference type="NCBI Taxonomy" id="483324"/>
    <lineage>
        <taxon>Bacteria</taxon>
        <taxon>Pseudomonadati</taxon>
        <taxon>Pseudomonadota</taxon>
        <taxon>Alphaproteobacteria</taxon>
        <taxon>Hyphomicrobiales</taxon>
        <taxon>Devosiaceae</taxon>
        <taxon>Maritalea</taxon>
    </lineage>
</organism>
<sequence>MSLSTRIAAHLPYLRRFARATTGSQSSGDAYVALLLETLIEDVSSFPKASSDKVAIYKLFCILHNSAKVDLQAMDSPFSWEKRATANLSAMPSNARHAFLLHSVEEFSHDEIAEILDTDRSNVLQLLDQAHQDIARQVTTRVMIIEDEPLIAMDIEQLVDDLGHSVTGIARTHDEARELYAKERPGLVLADIQLADGSSGIDAVNEILTQDALPVIFITAYPERLLTGERPEPTFLVTKPFREETVKALISQALFFDGHSAEEGTKSA</sequence>
<dbReference type="InterPro" id="IPR014605">
    <property type="entry name" value="Sig_resp-reg_PhyR"/>
</dbReference>
<dbReference type="SUPFAM" id="SSF88659">
    <property type="entry name" value="Sigma3 and sigma4 domains of RNA polymerase sigma factors"/>
    <property type="match status" value="1"/>
</dbReference>
<dbReference type="PIRSF" id="PIRSF036400">
    <property type="entry name" value="RR_Ctr_UCP036400"/>
    <property type="match status" value="1"/>
</dbReference>
<dbReference type="CDD" id="cd17540">
    <property type="entry name" value="REC_PhyR"/>
    <property type="match status" value="1"/>
</dbReference>
<dbReference type="AlphaFoldDB" id="A0A4R6VWG9"/>
<dbReference type="Pfam" id="PF00072">
    <property type="entry name" value="Response_reg"/>
    <property type="match status" value="1"/>
</dbReference>